<protein>
    <recommendedName>
        <fullName evidence="1">ATPase domain-containing protein</fullName>
    </recommendedName>
</protein>
<proteinExistence type="predicted"/>
<evidence type="ECO:0000313" key="3">
    <source>
        <dbReference type="Proteomes" id="UP000245489"/>
    </source>
</evidence>
<feature type="domain" description="ATPase" evidence="1">
    <location>
        <begin position="6"/>
        <end position="214"/>
    </location>
</feature>
<dbReference type="InterPro" id="IPR036390">
    <property type="entry name" value="WH_DNA-bd_sf"/>
</dbReference>
<sequence>MEIIGRASEKDILNQLLASKQAELLAIYGRRRVGKTFLIRTFFEENLTFELTGILDGSFKEQLENFAITLTNFSKSPIPIGVPNNWIQAFQLLKLYLESINSNEKQVIFIDEFPWLDSRKSGFLSAFDHFWNSWASRRDNIIVVICGSAASWMIQNIIGNRGGLHNRITQRIRLQPFSLKETELYLKSQSVNLDKYQILQIFMVMGGIPHYLRDIRKEQSFDQNIDRMCFSKDGILRNEFQNLYPALFDKPERHIAVIKSLANKNEGLTRTEIIESCNLSSGGSATKLLDELLESGFITNYIPYERNSKDVIYKLTDEYSLFYLKFVEQSKNYGDGTWLQKSTTASWKSWSGFAFENICQKHIRSIKKALGIGAIYTEHSAWRYVSKSEDKGCQIDLLIDRADKCINICEIKFSNKEYLITKKYAEELSYKRQAFLQKTNTNKTLFLTMITTYGIVDNDYATNLIQSSLKMDMLFDE</sequence>
<dbReference type="OrthoDB" id="9813134at2"/>
<dbReference type="Pfam" id="PF01637">
    <property type="entry name" value="ATPase_2"/>
    <property type="match status" value="1"/>
</dbReference>
<dbReference type="SUPFAM" id="SSF46785">
    <property type="entry name" value="Winged helix' DNA-binding domain"/>
    <property type="match status" value="1"/>
</dbReference>
<dbReference type="PANTHER" id="PTHR34704:SF1">
    <property type="entry name" value="ATPASE"/>
    <property type="match status" value="1"/>
</dbReference>
<dbReference type="Gene3D" id="1.10.10.10">
    <property type="entry name" value="Winged helix-like DNA-binding domain superfamily/Winged helix DNA-binding domain"/>
    <property type="match status" value="1"/>
</dbReference>
<dbReference type="EMBL" id="QGGO01000002">
    <property type="protein sequence ID" value="PWK28853.1"/>
    <property type="molecule type" value="Genomic_DNA"/>
</dbReference>
<evidence type="ECO:0000259" key="1">
    <source>
        <dbReference type="Pfam" id="PF01637"/>
    </source>
</evidence>
<dbReference type="InterPro" id="IPR027417">
    <property type="entry name" value="P-loop_NTPase"/>
</dbReference>
<comment type="caution">
    <text evidence="2">The sequence shown here is derived from an EMBL/GenBank/DDBJ whole genome shotgun (WGS) entry which is preliminary data.</text>
</comment>
<evidence type="ECO:0000313" key="2">
    <source>
        <dbReference type="EMBL" id="PWK28853.1"/>
    </source>
</evidence>
<dbReference type="Proteomes" id="UP000245489">
    <property type="component" value="Unassembled WGS sequence"/>
</dbReference>
<dbReference type="SUPFAM" id="SSF52540">
    <property type="entry name" value="P-loop containing nucleoside triphosphate hydrolases"/>
    <property type="match status" value="1"/>
</dbReference>
<reference evidence="2 3" key="1">
    <citation type="submission" date="2018-05" db="EMBL/GenBank/DDBJ databases">
        <title>Genomic Encyclopedia of Archaeal and Bacterial Type Strains, Phase II (KMG-II): from individual species to whole genera.</title>
        <authorList>
            <person name="Goeker M."/>
        </authorList>
    </citation>
    <scope>NUCLEOTIDE SEQUENCE [LARGE SCALE GENOMIC DNA]</scope>
    <source>
        <strain evidence="2 3">DSM 22214</strain>
    </source>
</reference>
<dbReference type="InterPro" id="IPR011579">
    <property type="entry name" value="ATPase_dom"/>
</dbReference>
<dbReference type="GO" id="GO:0005524">
    <property type="term" value="F:ATP binding"/>
    <property type="evidence" value="ECO:0007669"/>
    <property type="project" value="InterPro"/>
</dbReference>
<name>A0A316ED67_9BACT</name>
<dbReference type="RefSeq" id="WP_109741195.1">
    <property type="nucleotide sequence ID" value="NZ_QGGO01000002.1"/>
</dbReference>
<dbReference type="InterPro" id="IPR036388">
    <property type="entry name" value="WH-like_DNA-bd_sf"/>
</dbReference>
<gene>
    <name evidence="2" type="ORF">LV89_00406</name>
</gene>
<organism evidence="2 3">
    <name type="scientific">Arcicella aurantiaca</name>
    <dbReference type="NCBI Taxonomy" id="591202"/>
    <lineage>
        <taxon>Bacteria</taxon>
        <taxon>Pseudomonadati</taxon>
        <taxon>Bacteroidota</taxon>
        <taxon>Cytophagia</taxon>
        <taxon>Cytophagales</taxon>
        <taxon>Flectobacillaceae</taxon>
        <taxon>Arcicella</taxon>
    </lineage>
</organism>
<dbReference type="PANTHER" id="PTHR34704">
    <property type="entry name" value="ATPASE"/>
    <property type="match status" value="1"/>
</dbReference>
<keyword evidence="3" id="KW-1185">Reference proteome</keyword>
<dbReference type="AlphaFoldDB" id="A0A316ED67"/>
<accession>A0A316ED67</accession>
<dbReference type="Gene3D" id="3.40.50.300">
    <property type="entry name" value="P-loop containing nucleotide triphosphate hydrolases"/>
    <property type="match status" value="1"/>
</dbReference>